<feature type="compositionally biased region" description="Low complexity" evidence="1">
    <location>
        <begin position="1100"/>
        <end position="1115"/>
    </location>
</feature>
<feature type="domain" description="Reverse transcriptase Ty1/copia-type" evidence="2">
    <location>
        <begin position="685"/>
        <end position="838"/>
    </location>
</feature>
<proteinExistence type="predicted"/>
<feature type="domain" description="Retroviral polymerase SH3-like" evidence="4">
    <location>
        <begin position="540"/>
        <end position="581"/>
    </location>
</feature>
<evidence type="ECO:0000259" key="4">
    <source>
        <dbReference type="Pfam" id="PF25597"/>
    </source>
</evidence>
<dbReference type="EMBL" id="VEPZ02001165">
    <property type="protein sequence ID" value="KAE8690040.1"/>
    <property type="molecule type" value="Genomic_DNA"/>
</dbReference>
<dbReference type="InterPro" id="IPR029472">
    <property type="entry name" value="Copia-like_N"/>
</dbReference>
<dbReference type="Gene3D" id="3.30.420.10">
    <property type="entry name" value="Ribonuclease H-like superfamily/Ribonuclease H"/>
    <property type="match status" value="1"/>
</dbReference>
<dbReference type="Pfam" id="PF25597">
    <property type="entry name" value="SH3_retrovirus"/>
    <property type="match status" value="1"/>
</dbReference>
<dbReference type="GO" id="GO:0003676">
    <property type="term" value="F:nucleic acid binding"/>
    <property type="evidence" value="ECO:0007669"/>
    <property type="project" value="InterPro"/>
</dbReference>
<dbReference type="InterPro" id="IPR013103">
    <property type="entry name" value="RVT_2"/>
</dbReference>
<gene>
    <name evidence="5" type="ORF">F3Y22_tig00110929pilonHSYRG00026</name>
</gene>
<dbReference type="PANTHER" id="PTHR11439">
    <property type="entry name" value="GAG-POL-RELATED RETROTRANSPOSON"/>
    <property type="match status" value="1"/>
</dbReference>
<dbReference type="SUPFAM" id="SSF53098">
    <property type="entry name" value="Ribonuclease H-like"/>
    <property type="match status" value="1"/>
</dbReference>
<keyword evidence="6" id="KW-1185">Reference proteome</keyword>
<dbReference type="InterPro" id="IPR043502">
    <property type="entry name" value="DNA/RNA_pol_sf"/>
</dbReference>
<dbReference type="InterPro" id="IPR036397">
    <property type="entry name" value="RNaseH_sf"/>
</dbReference>
<dbReference type="AlphaFoldDB" id="A0A6A2ZEU4"/>
<dbReference type="SUPFAM" id="SSF56672">
    <property type="entry name" value="DNA/RNA polymerases"/>
    <property type="match status" value="1"/>
</dbReference>
<organism evidence="5 6">
    <name type="scientific">Hibiscus syriacus</name>
    <name type="common">Rose of Sharon</name>
    <dbReference type="NCBI Taxonomy" id="106335"/>
    <lineage>
        <taxon>Eukaryota</taxon>
        <taxon>Viridiplantae</taxon>
        <taxon>Streptophyta</taxon>
        <taxon>Embryophyta</taxon>
        <taxon>Tracheophyta</taxon>
        <taxon>Spermatophyta</taxon>
        <taxon>Magnoliopsida</taxon>
        <taxon>eudicotyledons</taxon>
        <taxon>Gunneridae</taxon>
        <taxon>Pentapetalae</taxon>
        <taxon>rosids</taxon>
        <taxon>malvids</taxon>
        <taxon>Malvales</taxon>
        <taxon>Malvaceae</taxon>
        <taxon>Malvoideae</taxon>
        <taxon>Hibiscus</taxon>
    </lineage>
</organism>
<evidence type="ECO:0000259" key="3">
    <source>
        <dbReference type="Pfam" id="PF14244"/>
    </source>
</evidence>
<feature type="domain" description="Retrotransposon Copia-like N-terminal" evidence="3">
    <location>
        <begin position="18"/>
        <end position="63"/>
    </location>
</feature>
<evidence type="ECO:0000313" key="6">
    <source>
        <dbReference type="Proteomes" id="UP000436088"/>
    </source>
</evidence>
<protein>
    <recommendedName>
        <fullName evidence="7">Retrovirus-related Pol polyprotein from transposon RE1</fullName>
    </recommendedName>
</protein>
<feature type="region of interest" description="Disordered" evidence="1">
    <location>
        <begin position="1091"/>
        <end position="1118"/>
    </location>
</feature>
<dbReference type="Pfam" id="PF07727">
    <property type="entry name" value="RVT_2"/>
    <property type="match status" value="1"/>
</dbReference>
<evidence type="ECO:0000313" key="5">
    <source>
        <dbReference type="EMBL" id="KAE8690040.1"/>
    </source>
</evidence>
<dbReference type="PANTHER" id="PTHR11439:SF511">
    <property type="match status" value="1"/>
</dbReference>
<comment type="caution">
    <text evidence="5">The sequence shown here is derived from an EMBL/GenBank/DDBJ whole genome shotgun (WGS) entry which is preliminary data.</text>
</comment>
<evidence type="ECO:0000256" key="1">
    <source>
        <dbReference type="SAM" id="MobiDB-lite"/>
    </source>
</evidence>
<dbReference type="CDD" id="cd09272">
    <property type="entry name" value="RNase_HI_RT_Ty1"/>
    <property type="match status" value="1"/>
</dbReference>
<dbReference type="Pfam" id="PF14244">
    <property type="entry name" value="Retrotran_gag_3"/>
    <property type="match status" value="1"/>
</dbReference>
<name>A0A6A2ZEU4_HIBSY</name>
<evidence type="ECO:0000259" key="2">
    <source>
        <dbReference type="Pfam" id="PF07727"/>
    </source>
</evidence>
<reference evidence="5" key="1">
    <citation type="submission" date="2019-09" db="EMBL/GenBank/DDBJ databases">
        <title>Draft genome information of white flower Hibiscus syriacus.</title>
        <authorList>
            <person name="Kim Y.-M."/>
        </authorList>
    </citation>
    <scope>NUCLEOTIDE SEQUENCE [LARGE SCALE GENOMIC DNA]</scope>
    <source>
        <strain evidence="5">YM2019G1</strain>
    </source>
</reference>
<dbReference type="InterPro" id="IPR057670">
    <property type="entry name" value="SH3_retrovirus"/>
</dbReference>
<feature type="region of interest" description="Disordered" evidence="1">
    <location>
        <begin position="1153"/>
        <end position="1184"/>
    </location>
</feature>
<accession>A0A6A2ZEU4</accession>
<evidence type="ECO:0008006" key="7">
    <source>
        <dbReference type="Google" id="ProtNLM"/>
    </source>
</evidence>
<dbReference type="Proteomes" id="UP000436088">
    <property type="component" value="Unassembled WGS sequence"/>
</dbReference>
<dbReference type="InterPro" id="IPR012337">
    <property type="entry name" value="RNaseH-like_sf"/>
</dbReference>
<sequence>MPPQDALEIDFTHPLYLHPSDTPGVVLVSHQLTGVHDYSVWSRSMRISLLAKNKLGLIDGDLSAGIVFSSSAALVWSDLKERFDKVDGSRVYFLHREITTLVQGDSSILSYFTKLKLLWDEYGALVPLHSCDCDNAQQNTANALQQCLFQFLMGLNELYSAVRSQILLMQPLPNVNQAYSMLVQEESQRSHSTGIPLTHDSTVFYSNSSASSGSTGRRRFNGTCDHCKIKGHKKDQCYRLIGFPANFKFDRKKDASASLTGKLEDHVPSPVPHVSTAPVFTQEQYNQILSLLHPAPASESSVNLVGQASGTLSSIQWILDTGVTDHITFEFSCLTNPVACASKNRFVHLLNGKKALITHTGSYILSKDHIIHNDIFSGKIKGIGKERGGLYLLESSFASSGLPLSSTHVSSFLNSFVCKSVSRHSPTVTELWHARLGHAAINKIHKLSVLQSVKFSPNDSSCVRTPQQNWVAERKYRHLLEVARALRFHSKVPLKFWGECVLAACYLINRLPSSVLSWLTPFELLYKKTPSLSRIRVFGCLAYATQTHLTDKFASRAIPSVFLGYSSTQKGYLLFDLEKKSSSSSSTCKYPLIHNVSYDHLPVHTQHFLATTSSIIEPQSYSEAISNPVWIKAMQEEIQALEFNGTWSIVPLPQGVTHIGCKWVFRVKYKVDGIIERFKARLVAKGDLFEDIYMKLPEGFSSQGENMVCRLQKSLYGLKQASRQWNLKLTEALVMAGYQQSKFDYSMFTKKKGDRLVVILIYIDDLLLTGNDLVLINELKDMLNCSFKMKDLGELKYFLGLEVLRSEEGIVLNQMKYALEFLKETGLEGVKPALTPLEQNLKLTSTEYDEHLQQKEDEVLIEEKLIFQRLIGRLIYLTHTRLDITFVVHHLSRFMQQPKKTHLEAALRIVKYLKKEPGHGILLKKTNNNQLSAYCDCDWASCPMSRKSVTGFCIKLGDSLISWKSKKQNTVARSSAEAEYRSMAMVTAEIVWLNVILKELQSDILRPTKLYSDSKATLQISANPVFHERTKHIDIDCHFVREKIQEGLIKAEYVSSAEQLADILTKALGIQQHNYLKLTVPTLSLGKDEKNGAFASSPRSTLTSLGSWSSSSNNSHKIKGMKHLVPSETCVLVGAGNKVISFGKENNTGEIHLSQKCNGKGKAEGMVAGRKGPNQSVSAKGGKT</sequence>